<feature type="site" description="Important for substrate specificity" evidence="4">
    <location>
        <position position="17"/>
    </location>
</feature>
<keyword evidence="6" id="KW-1185">Reference proteome</keyword>
<gene>
    <name evidence="5" type="ORF">GCM10010993_12620</name>
</gene>
<dbReference type="PANTHER" id="PTHR43213">
    <property type="entry name" value="BIFUNCTIONAL DTTP/UTP PYROPHOSPHATASE/METHYLTRANSFERASE PROTEIN-RELATED"/>
    <property type="match status" value="1"/>
</dbReference>
<comment type="caution">
    <text evidence="5">The sequence shown here is derived from an EMBL/GenBank/DDBJ whole genome shotgun (WGS) entry which is preliminary data.</text>
</comment>
<feature type="site" description="Important for substrate specificity" evidence="4">
    <location>
        <position position="158"/>
    </location>
</feature>
<dbReference type="CDD" id="cd00555">
    <property type="entry name" value="Maf"/>
    <property type="match status" value="1"/>
</dbReference>
<evidence type="ECO:0000256" key="2">
    <source>
        <dbReference type="ARBA" id="ARBA00022801"/>
    </source>
</evidence>
<dbReference type="HAMAP" id="MF_00528">
    <property type="entry name" value="Maf"/>
    <property type="match status" value="1"/>
</dbReference>
<comment type="catalytic activity">
    <reaction evidence="4">
        <text>UTP + H2O = UMP + diphosphate + H(+)</text>
        <dbReference type="Rhea" id="RHEA:29395"/>
        <dbReference type="ChEBI" id="CHEBI:15377"/>
        <dbReference type="ChEBI" id="CHEBI:15378"/>
        <dbReference type="ChEBI" id="CHEBI:33019"/>
        <dbReference type="ChEBI" id="CHEBI:46398"/>
        <dbReference type="ChEBI" id="CHEBI:57865"/>
        <dbReference type="EC" id="3.6.1.9"/>
    </reaction>
</comment>
<keyword evidence="2 4" id="KW-0378">Hydrolase</keyword>
<feature type="site" description="Important for substrate specificity" evidence="4">
    <location>
        <position position="76"/>
    </location>
</feature>
<dbReference type="PANTHER" id="PTHR43213:SF5">
    <property type="entry name" value="BIFUNCTIONAL DTTP_UTP PYROPHOSPHATASE_METHYLTRANSFERASE PROTEIN-RELATED"/>
    <property type="match status" value="1"/>
</dbReference>
<dbReference type="Gene3D" id="3.90.950.10">
    <property type="match status" value="1"/>
</dbReference>
<comment type="subcellular location">
    <subcellularLocation>
        <location evidence="4">Cytoplasm</location>
    </subcellularLocation>
</comment>
<dbReference type="NCBIfam" id="TIGR00172">
    <property type="entry name" value="maf"/>
    <property type="match status" value="1"/>
</dbReference>
<dbReference type="EMBL" id="BMFD01000003">
    <property type="protein sequence ID" value="GGC35148.1"/>
    <property type="molecule type" value="Genomic_DNA"/>
</dbReference>
<evidence type="ECO:0000313" key="6">
    <source>
        <dbReference type="Proteomes" id="UP000635885"/>
    </source>
</evidence>
<reference evidence="6" key="1">
    <citation type="journal article" date="2019" name="Int. J. Syst. Evol. Microbiol.">
        <title>The Global Catalogue of Microorganisms (GCM) 10K type strain sequencing project: providing services to taxonomists for standard genome sequencing and annotation.</title>
        <authorList>
            <consortium name="The Broad Institute Genomics Platform"/>
            <consortium name="The Broad Institute Genome Sequencing Center for Infectious Disease"/>
            <person name="Wu L."/>
            <person name="Ma J."/>
        </authorList>
    </citation>
    <scope>NUCLEOTIDE SEQUENCE [LARGE SCALE GENOMIC DNA]</scope>
    <source>
        <strain evidence="6">CGMCC 1.12479</strain>
    </source>
</reference>
<dbReference type="EC" id="3.6.1.9" evidence="4"/>
<comment type="caution">
    <text evidence="4">Lacks conserved residue(s) required for the propagation of feature annotation.</text>
</comment>
<evidence type="ECO:0000256" key="3">
    <source>
        <dbReference type="ARBA" id="ARBA00023080"/>
    </source>
</evidence>
<evidence type="ECO:0000313" key="5">
    <source>
        <dbReference type="EMBL" id="GGC35148.1"/>
    </source>
</evidence>
<comment type="catalytic activity">
    <reaction evidence="4">
        <text>dTTP + H2O = dTMP + diphosphate + H(+)</text>
        <dbReference type="Rhea" id="RHEA:28534"/>
        <dbReference type="ChEBI" id="CHEBI:15377"/>
        <dbReference type="ChEBI" id="CHEBI:15378"/>
        <dbReference type="ChEBI" id="CHEBI:33019"/>
        <dbReference type="ChEBI" id="CHEBI:37568"/>
        <dbReference type="ChEBI" id="CHEBI:63528"/>
        <dbReference type="EC" id="3.6.1.9"/>
    </reaction>
</comment>
<protein>
    <recommendedName>
        <fullName evidence="4">dTTP/UTP pyrophosphatase</fullName>
        <shortName evidence="4">dTTPase/UTPase</shortName>
        <ecNumber evidence="4">3.6.1.9</ecNumber>
    </recommendedName>
    <alternativeName>
        <fullName evidence="4">Nucleoside triphosphate pyrophosphatase</fullName>
    </alternativeName>
    <alternativeName>
        <fullName evidence="4">Nucleotide pyrophosphatase</fullName>
        <shortName evidence="4">Nucleotide PPase</shortName>
    </alternativeName>
</protein>
<keyword evidence="3 4" id="KW-0546">Nucleotide metabolism</keyword>
<proteinExistence type="inferred from homology"/>
<comment type="cofactor">
    <cofactor evidence="1 4">
        <name>a divalent metal cation</name>
        <dbReference type="ChEBI" id="CHEBI:60240"/>
    </cofactor>
</comment>
<dbReference type="RefSeq" id="WP_188440828.1">
    <property type="nucleotide sequence ID" value="NZ_BMFD01000003.1"/>
</dbReference>
<accession>A0ABQ1M698</accession>
<feature type="active site" description="Proton acceptor" evidence="4">
    <location>
        <position position="75"/>
    </location>
</feature>
<dbReference type="Pfam" id="PF02545">
    <property type="entry name" value="Maf"/>
    <property type="match status" value="1"/>
</dbReference>
<name>A0ABQ1M698_9BACT</name>
<dbReference type="Proteomes" id="UP000635885">
    <property type="component" value="Unassembled WGS sequence"/>
</dbReference>
<dbReference type="InterPro" id="IPR029001">
    <property type="entry name" value="ITPase-like_fam"/>
</dbReference>
<organism evidence="5 6">
    <name type="scientific">Belliella aquatica</name>
    <dbReference type="NCBI Taxonomy" id="1323734"/>
    <lineage>
        <taxon>Bacteria</taxon>
        <taxon>Pseudomonadati</taxon>
        <taxon>Bacteroidota</taxon>
        <taxon>Cytophagia</taxon>
        <taxon>Cytophagales</taxon>
        <taxon>Cyclobacteriaceae</taxon>
        <taxon>Belliella</taxon>
    </lineage>
</organism>
<sequence>MITLGKHKLVLASKSPRRNELLKGLGVEFTVRTKDTDESFPGHMDPFEVAGFLSKKKADAFFDELAVDEILITADTVVILDEEILNKPADKSEAFEMIASLSGKTHHVVTGITIGSGSNHVTLQDTVKVHFKTLSSEEINYYIEAFQPFDKAGAYGIQEWIGYVAVDRIEGSFYTVMGLPVHLVYEELKKITLLTSQFES</sequence>
<keyword evidence="4" id="KW-0963">Cytoplasm</keyword>
<dbReference type="InterPro" id="IPR003697">
    <property type="entry name" value="Maf-like"/>
</dbReference>
<evidence type="ECO:0000256" key="4">
    <source>
        <dbReference type="HAMAP-Rule" id="MF_00528"/>
    </source>
</evidence>
<comment type="similarity">
    <text evidence="4">Belongs to the Maf family. YhdE subfamily.</text>
</comment>
<comment type="function">
    <text evidence="4">Nucleoside triphosphate pyrophosphatase that hydrolyzes dTTP and UTP. May have a dual role in cell division arrest and in preventing the incorporation of modified nucleotides into cellular nucleic acids.</text>
</comment>
<dbReference type="SUPFAM" id="SSF52972">
    <property type="entry name" value="ITPase-like"/>
    <property type="match status" value="1"/>
</dbReference>
<dbReference type="PIRSF" id="PIRSF006305">
    <property type="entry name" value="Maf"/>
    <property type="match status" value="1"/>
</dbReference>
<evidence type="ECO:0000256" key="1">
    <source>
        <dbReference type="ARBA" id="ARBA00001968"/>
    </source>
</evidence>